<evidence type="ECO:0000256" key="2">
    <source>
        <dbReference type="ARBA" id="ARBA00022475"/>
    </source>
</evidence>
<dbReference type="EMBL" id="CP017077">
    <property type="protein sequence ID" value="AOR80731.1"/>
    <property type="molecule type" value="Genomic_DNA"/>
</dbReference>
<evidence type="ECO:0000313" key="7">
    <source>
        <dbReference type="EMBL" id="AOR80731.1"/>
    </source>
</evidence>
<keyword evidence="2" id="KW-1003">Cell membrane</keyword>
<evidence type="ECO:0000256" key="4">
    <source>
        <dbReference type="ARBA" id="ARBA00022989"/>
    </source>
</evidence>
<dbReference type="Pfam" id="PF03631">
    <property type="entry name" value="Virul_fac_BrkB"/>
    <property type="match status" value="1"/>
</dbReference>
<accession>A0A1D8AFA2</accession>
<feature type="transmembrane region" description="Helical" evidence="6">
    <location>
        <begin position="20"/>
        <end position="43"/>
    </location>
</feature>
<gene>
    <name evidence="7" type="ORF">BES08_28375</name>
</gene>
<keyword evidence="4 6" id="KW-1133">Transmembrane helix</keyword>
<evidence type="ECO:0000313" key="8">
    <source>
        <dbReference type="Proteomes" id="UP000094626"/>
    </source>
</evidence>
<reference evidence="8" key="1">
    <citation type="journal article" date="2017" name="J. Biotechnol.">
        <title>Complete genome sequence of Novosphingobium resinovorum SA1, a versatile xenobiotic-degrading bacterium capable of utilizing sulfanilic acid.</title>
        <authorList>
            <person name="Hegedus B."/>
            <person name="Kos P.B."/>
            <person name="Balint B."/>
            <person name="Maroti G."/>
            <person name="Gan H.M."/>
            <person name="Perei K."/>
            <person name="Rakhely G."/>
        </authorList>
    </citation>
    <scope>NUCLEOTIDE SEQUENCE [LARGE SCALE GENOMIC DNA]</scope>
    <source>
        <strain evidence="8">SA1</strain>
    </source>
</reference>
<name>A0A1D8AFA2_9SPHN</name>
<keyword evidence="8" id="KW-1185">Reference proteome</keyword>
<evidence type="ECO:0000256" key="5">
    <source>
        <dbReference type="ARBA" id="ARBA00023136"/>
    </source>
</evidence>
<protein>
    <submittedName>
        <fullName evidence="7">Uncharacterized protein</fullName>
    </submittedName>
</protein>
<keyword evidence="5 6" id="KW-0472">Membrane</keyword>
<geneLocation type="plasmid" evidence="7 8">
    <name>pSA2</name>
</geneLocation>
<dbReference type="KEGG" id="nre:BES08_28375"/>
<sequence length="66" mass="7288">MFLTFGFGLYVADFSNYDATYGSLGAAMVLLTWLYFSAYVLLLGAELNCELERQTSSDTPLGESSR</sequence>
<keyword evidence="7" id="KW-0614">Plasmid</keyword>
<comment type="subcellular location">
    <subcellularLocation>
        <location evidence="1">Cell membrane</location>
        <topology evidence="1">Multi-pass membrane protein</topology>
    </subcellularLocation>
</comment>
<dbReference type="AlphaFoldDB" id="A0A1D8AFA2"/>
<keyword evidence="3 6" id="KW-0812">Transmembrane</keyword>
<dbReference type="GO" id="GO:0005886">
    <property type="term" value="C:plasma membrane"/>
    <property type="evidence" value="ECO:0007669"/>
    <property type="project" value="UniProtKB-SubCell"/>
</dbReference>
<evidence type="ECO:0000256" key="3">
    <source>
        <dbReference type="ARBA" id="ARBA00022692"/>
    </source>
</evidence>
<evidence type="ECO:0000256" key="6">
    <source>
        <dbReference type="SAM" id="Phobius"/>
    </source>
</evidence>
<dbReference type="Proteomes" id="UP000094626">
    <property type="component" value="Plasmid pSA2"/>
</dbReference>
<proteinExistence type="predicted"/>
<organism evidence="7 8">
    <name type="scientific">Novosphingobium resinovorum</name>
    <dbReference type="NCBI Taxonomy" id="158500"/>
    <lineage>
        <taxon>Bacteria</taxon>
        <taxon>Pseudomonadati</taxon>
        <taxon>Pseudomonadota</taxon>
        <taxon>Alphaproteobacteria</taxon>
        <taxon>Sphingomonadales</taxon>
        <taxon>Sphingomonadaceae</taxon>
        <taxon>Novosphingobium</taxon>
    </lineage>
</organism>
<evidence type="ECO:0000256" key="1">
    <source>
        <dbReference type="ARBA" id="ARBA00004651"/>
    </source>
</evidence>
<dbReference type="InterPro" id="IPR017039">
    <property type="entry name" value="Virul_fac_BrkB"/>
</dbReference>
<dbReference type="PANTHER" id="PTHR30213:SF0">
    <property type="entry name" value="UPF0761 MEMBRANE PROTEIN YIHY"/>
    <property type="match status" value="1"/>
</dbReference>
<dbReference type="PANTHER" id="PTHR30213">
    <property type="entry name" value="INNER MEMBRANE PROTEIN YHJD"/>
    <property type="match status" value="1"/>
</dbReference>